<comment type="caution">
    <text evidence="2">The sequence shown here is derived from an EMBL/GenBank/DDBJ whole genome shotgun (WGS) entry which is preliminary data.</text>
</comment>
<feature type="domain" description="Enoyl reductase (ER)" evidence="1">
    <location>
        <begin position="10"/>
        <end position="312"/>
    </location>
</feature>
<protein>
    <submittedName>
        <fullName evidence="2">Zinc-binding alcohol dehydrogenase family protein</fullName>
    </submittedName>
</protein>
<name>A0ABT0D692_9HYPH</name>
<dbReference type="EMBL" id="JALKCH010000001">
    <property type="protein sequence ID" value="MCK0195473.1"/>
    <property type="molecule type" value="Genomic_DNA"/>
</dbReference>
<accession>A0ABT0D692</accession>
<dbReference type="InterPro" id="IPR036291">
    <property type="entry name" value="NAD(P)-bd_dom_sf"/>
</dbReference>
<reference evidence="2 3" key="1">
    <citation type="submission" date="2022-04" db="EMBL/GenBank/DDBJ databases">
        <authorList>
            <person name="Grouzdev D.S."/>
            <person name="Pantiukh K.S."/>
            <person name="Krutkina M.S."/>
        </authorList>
    </citation>
    <scope>NUCLEOTIDE SEQUENCE [LARGE SCALE GENOMIC DNA]</scope>
    <source>
        <strain evidence="2 3">6x-1</strain>
    </source>
</reference>
<dbReference type="PANTHER" id="PTHR43677">
    <property type="entry name" value="SHORT-CHAIN DEHYDROGENASE/REDUCTASE"/>
    <property type="match status" value="1"/>
</dbReference>
<dbReference type="SUPFAM" id="SSF51735">
    <property type="entry name" value="NAD(P)-binding Rossmann-fold domains"/>
    <property type="match status" value="1"/>
</dbReference>
<dbReference type="RefSeq" id="WP_247025754.1">
    <property type="nucleotide sequence ID" value="NZ_JALKCH010000001.1"/>
</dbReference>
<evidence type="ECO:0000313" key="2">
    <source>
        <dbReference type="EMBL" id="MCK0195473.1"/>
    </source>
</evidence>
<dbReference type="Gene3D" id="3.40.50.720">
    <property type="entry name" value="NAD(P)-binding Rossmann-like Domain"/>
    <property type="match status" value="1"/>
</dbReference>
<dbReference type="Gene3D" id="3.90.180.10">
    <property type="entry name" value="Medium-chain alcohol dehydrogenases, catalytic domain"/>
    <property type="match status" value="1"/>
</dbReference>
<dbReference type="SMART" id="SM00829">
    <property type="entry name" value="PKS_ER"/>
    <property type="match status" value="1"/>
</dbReference>
<dbReference type="InterPro" id="IPR051397">
    <property type="entry name" value="Zn-ADH-like_protein"/>
</dbReference>
<organism evidence="2 3">
    <name type="scientific">Ancylobacter crimeensis</name>
    <dbReference type="NCBI Taxonomy" id="2579147"/>
    <lineage>
        <taxon>Bacteria</taxon>
        <taxon>Pseudomonadati</taxon>
        <taxon>Pseudomonadota</taxon>
        <taxon>Alphaproteobacteria</taxon>
        <taxon>Hyphomicrobiales</taxon>
        <taxon>Xanthobacteraceae</taxon>
        <taxon>Ancylobacter</taxon>
    </lineage>
</organism>
<evidence type="ECO:0000313" key="3">
    <source>
        <dbReference type="Proteomes" id="UP001203284"/>
    </source>
</evidence>
<dbReference type="SUPFAM" id="SSF50129">
    <property type="entry name" value="GroES-like"/>
    <property type="match status" value="1"/>
</dbReference>
<evidence type="ECO:0000259" key="1">
    <source>
        <dbReference type="SMART" id="SM00829"/>
    </source>
</evidence>
<gene>
    <name evidence="2" type="ORF">MWN34_00950</name>
</gene>
<keyword evidence="3" id="KW-1185">Reference proteome</keyword>
<dbReference type="PANTHER" id="PTHR43677:SF11">
    <property type="entry name" value="ZINC-CONTAINING ALCOHOL DEHYDROGENASE"/>
    <property type="match status" value="1"/>
</dbReference>
<dbReference type="Proteomes" id="UP001203284">
    <property type="component" value="Unassembled WGS sequence"/>
</dbReference>
<dbReference type="InterPro" id="IPR011032">
    <property type="entry name" value="GroES-like_sf"/>
</dbReference>
<proteinExistence type="predicted"/>
<dbReference type="InterPro" id="IPR020843">
    <property type="entry name" value="ER"/>
</dbReference>
<sequence length="317" mass="31842">MKAAVVREAGHSPILADFAEPAAEPGEVIVEVAAAAVSPLARGRARGSHYSVAGGFPFVAGVDGVGHLADGRRVYFALPRAPFGAIAERVPVPAAQCVEVPDGLDDVAAAALANPAMSSFAALTERAVLRPGETVLVNGATGTAGRLAIGIARHLGAGRVIATGRNAVALATLGADETLAIPADDGALDARLREIFAGGVDVVLDYLWGRTAERLLVAAARAKREDRPVRFVQIGAASGGEITLPGAALRAAPIALMGSGIGSVPAPRLLASVAAAFAAAGPAGLAVETVTAPFADVERAWNAETGSARLVLLGDRA</sequence>